<reference evidence="5" key="1">
    <citation type="submission" date="2022-08" db="UniProtKB">
        <authorList>
            <consortium name="EnsemblMetazoa"/>
        </authorList>
    </citation>
    <scope>IDENTIFICATION</scope>
    <source>
        <strain evidence="5">05x7-T-G4-1.051#20</strain>
    </source>
</reference>
<proteinExistence type="inferred from homology"/>
<dbReference type="FunFam" id="3.50.50.80:FF:000001">
    <property type="entry name" value="ubiquitin-like modifier-activating enzyme 1"/>
    <property type="match status" value="1"/>
</dbReference>
<dbReference type="GO" id="GO:0016925">
    <property type="term" value="P:protein sumoylation"/>
    <property type="evidence" value="ECO:0007669"/>
    <property type="project" value="TreeGrafter"/>
</dbReference>
<dbReference type="Gene3D" id="1.10.10.2660">
    <property type="entry name" value="Ubiquitin-activating enzyme E1, SCCH domain"/>
    <property type="match status" value="2"/>
</dbReference>
<dbReference type="CDD" id="cd01490">
    <property type="entry name" value="Ube1_repeat2"/>
    <property type="match status" value="1"/>
</dbReference>
<dbReference type="InterPro" id="IPR000594">
    <property type="entry name" value="ThiF_NAD_FAD-bd"/>
</dbReference>
<evidence type="ECO:0000259" key="4">
    <source>
        <dbReference type="SMART" id="SM00985"/>
    </source>
</evidence>
<dbReference type="InterPro" id="IPR018075">
    <property type="entry name" value="UBQ-activ_enz_E1"/>
</dbReference>
<organism evidence="5 6">
    <name type="scientific">Magallana gigas</name>
    <name type="common">Pacific oyster</name>
    <name type="synonym">Crassostrea gigas</name>
    <dbReference type="NCBI Taxonomy" id="29159"/>
    <lineage>
        <taxon>Eukaryota</taxon>
        <taxon>Metazoa</taxon>
        <taxon>Spiralia</taxon>
        <taxon>Lophotrochozoa</taxon>
        <taxon>Mollusca</taxon>
        <taxon>Bivalvia</taxon>
        <taxon>Autobranchia</taxon>
        <taxon>Pteriomorphia</taxon>
        <taxon>Ostreida</taxon>
        <taxon>Ostreoidea</taxon>
        <taxon>Ostreidae</taxon>
        <taxon>Magallana</taxon>
    </lineage>
</organism>
<evidence type="ECO:0000256" key="1">
    <source>
        <dbReference type="ARBA" id="ARBA00004906"/>
    </source>
</evidence>
<dbReference type="Gene3D" id="3.50.50.80">
    <property type="entry name" value="Ubiquitin-activating enzyme E1, inactive adenylation domain, subdomain 1"/>
    <property type="match status" value="2"/>
</dbReference>
<dbReference type="InterPro" id="IPR042063">
    <property type="entry name" value="Ubi_acti_E1_SCCH"/>
</dbReference>
<dbReference type="InterPro" id="IPR035985">
    <property type="entry name" value="Ubiquitin-activating_enz"/>
</dbReference>
<dbReference type="InterPro" id="IPR045886">
    <property type="entry name" value="ThiF/MoeB/HesA"/>
</dbReference>
<dbReference type="InterPro" id="IPR042302">
    <property type="entry name" value="E1_FCCH_sf"/>
</dbReference>
<dbReference type="EnsemblMetazoa" id="G10152.8">
    <property type="protein sequence ID" value="G10152.8:cds"/>
    <property type="gene ID" value="G10152"/>
</dbReference>
<dbReference type="GO" id="GO:0031510">
    <property type="term" value="C:SUMO activating enzyme complex"/>
    <property type="evidence" value="ECO:0007669"/>
    <property type="project" value="TreeGrafter"/>
</dbReference>
<dbReference type="InterPro" id="IPR042449">
    <property type="entry name" value="Ub-E1_IAD_1"/>
</dbReference>
<protein>
    <recommendedName>
        <fullName evidence="4">Ubiquitin-activating enzyme E1 C-terminal domain-containing protein</fullName>
    </recommendedName>
</protein>
<dbReference type="PANTHER" id="PTHR10953">
    <property type="entry name" value="UBIQUITIN-ACTIVATING ENZYME E1"/>
    <property type="match status" value="1"/>
</dbReference>
<sequence length="1952" mass="218847">MLKNYALLGISQKDRGCITITDNDLIEKSNLNRQFLFRPSDIQKPKSTTAAVAVLHINLELNIEAQQQKVCPQTEDRFYNDAFFENQDVVGNALDNIEARRYVDSRCVTNQRALLESGTLGTKGHVQVIIPHLTESYISQFESSFAVKPDLFNKFLKQNGQVNEVDEKLKNGQSLDGAVQVSKMAANRRATWCQCVQLARLKFQKYFNHKAKHLLHVFPLDTKIKDGSRLYAGVFNILVSSERIVTDESVSKPMDDTTGSGDDLLDAANHLQASLNEDKVTHGQFVSMPLDEMLSPMNPVEFEKDDDTNGHIDFLSTAANLTIQDCKLAEIQDLGTQFFLREEDVGKNRAESSSSRLSELNPYVSLSALKTGLDCDSDLSYLAGYQVVFVFLVCDINRGTIESPDLCEQLLQTTDPSYKSNNNRRGSPQCSVVHKHRMSVTAVCGSGGIRGIGRNQGSDRQIYTTQTLYLDCRDVINKEEAATPDMFIPRHDRYDAQRICLGQRKCEELAKLRLFMVGCGAIGCEMLKNYALLGIGQKDRGCKPKSTTAAVAVLQINPELNIEAQQQKVCLQTEDRFYNDAFFKNQDVVGNALDNIETRRYVDSRCVTNQRALLESGTLGTKGHVQVIIPHLTESYSSLSDPSDESVPYCTPKSFPANIEHCIQWARDKKLKNGQSLDGAVQVSKMVANRRATWCQCVQLARLKFQKYFNHKAKHLLHVFPLDTKMQDDSLFWQSLKQLPIPQEFNIQNPVHFQFVVSTARLYAGVFNIPVSSERILTDESVSKPMEDTTGSGDDLLDAANRLQWSLNENKVTHGQFVSMSLDEMLSPMNPVEFEKDDDTNGHVDFLSTTANLQGAMYNIESIDRLQAKRIAGRIVPAIATTTATISGLVTIELIKLLDKLPLEVYKNAFLNLALPVIVLSEPGQVEKTVIKEGLTTTMWDRWEVHGTADFTLQQFLQYFKDKYGLEVTMVSHGVKMVYVPFMPGHKKRLPQQMVKLLKPSSGQLYMDLIINLEGNEDDDIACPPVRRQRYVLGDSAMKQMANSAILIYGMGGLGIEIAKNIALAGVKNLTIQDCKLAEIQDLGTQFFLREEDVGKNRAEASSSRLAELNPYVSLSALKTGLDCDSDLSYLARYQCVILTEAPLKVQICVNNFCRQQTPQIKFISADVFGVCCGAFCDFGDNFEITDLDGEEPKEIFIEKISKGKPGVVSCFKNKMHGFDTGDHVTFREIYGMTALNGWTCQIKVLSPYMFEICDTTGEEFAPYKHGGIARQVKVSQNASFKSLEQEILNPSLLIPDLCRFEAPANIHLGFLALHRFNEKFKRFPKAWCVDDSSNLVSLAKGLNTELTNKVTTIDEDLLNVLSYTNTGCLSPLCAALGGFVAQEGIKAVTGKFTPLKQWLYLDCRDVINKEEATTPDMFTPRQDRYDAQRICLGQRKCEELAKLRLFMVGCGAIGCEMLKNYALLGIGQKDRGCITITDNDLIEKSNLNRQFLFRPSDIQKPKSTTAAVAVLQINPVCPQTEDRFYNDAFFENQDFVVNALDNIEARRYVDSRCVTNQRALLESGTLGTKGHVQVIIPHLTESYSSQSDPSDESVTYCTLKSFPANIEHCIQWARDKFERSFAVKPDLFNKFWKQNGQVTEVIQKLKNGQSLDGAVQVSKMAANRRATWCQCVQLACLKFQKYFNHKAKHLLHVFPMDTKMQDGSLFWQSPKQPPIPQEFNIQNPVYFQCVVSTARLYAGVFNIPVISERILTDESVSKPMDDTTGSGDDLLDAANRLQASLNEDKVTHVLSPMNPVEFEKDDDTNGHIDFISTAANLRGAMYNIESIDRLQAKRIAGRIVPAIATTTATVSGLVTIELIKLLDKLPLEVYKNAFLNLALPVIVLSEPGPMEGLTTTMWDRWEVNGTADFTLQQFLQYFKDRYGLEVTMVSHGVKMVYVPFIPGHKKRLPQQ</sequence>
<accession>A0A8W8HM64</accession>
<dbReference type="SMART" id="SM00985">
    <property type="entry name" value="UBA_e1_C"/>
    <property type="match status" value="2"/>
</dbReference>
<evidence type="ECO:0000313" key="6">
    <source>
        <dbReference type="Proteomes" id="UP000005408"/>
    </source>
</evidence>
<comment type="pathway">
    <text evidence="1">Protein modification; protein ubiquitination.</text>
</comment>
<name>A0A8W8HM64_MAGGI</name>
<comment type="similarity">
    <text evidence="2">Belongs to the ubiquitin-activating E1 family.</text>
</comment>
<keyword evidence="3" id="KW-0436">Ligase</keyword>
<feature type="domain" description="Ubiquitin-activating enzyme E1 C-terminal" evidence="4">
    <location>
        <begin position="1871"/>
        <end position="1952"/>
    </location>
</feature>
<dbReference type="Pfam" id="PF00899">
    <property type="entry name" value="ThiF"/>
    <property type="match status" value="4"/>
</dbReference>
<dbReference type="NCBIfam" id="TIGR01408">
    <property type="entry name" value="Ube1"/>
    <property type="match status" value="1"/>
</dbReference>
<evidence type="ECO:0000313" key="5">
    <source>
        <dbReference type="EnsemblMetazoa" id="G10152.8:cds"/>
    </source>
</evidence>
<dbReference type="Pfam" id="PF09358">
    <property type="entry name" value="E1_UFD"/>
    <property type="match status" value="2"/>
</dbReference>
<dbReference type="PANTHER" id="PTHR10953:SF186">
    <property type="entry name" value="UBIQUITIN-LIKE MODIFIER-ACTIVATING ENZYME 6"/>
    <property type="match status" value="1"/>
</dbReference>
<evidence type="ECO:0000256" key="3">
    <source>
        <dbReference type="ARBA" id="ARBA00022598"/>
    </source>
</evidence>
<dbReference type="Gene3D" id="3.40.50.720">
    <property type="entry name" value="NAD(P)-binding Rossmann-like Domain"/>
    <property type="match status" value="4"/>
</dbReference>
<dbReference type="Pfam" id="PF10585">
    <property type="entry name" value="UBA_E1_SCCH"/>
    <property type="match status" value="3"/>
</dbReference>
<dbReference type="InterPro" id="IPR019572">
    <property type="entry name" value="UBA_E1_SCCH"/>
</dbReference>
<dbReference type="Gene3D" id="3.10.290.60">
    <property type="entry name" value="Ubiquitin-activating enzyme E1, UFD domain"/>
    <property type="match status" value="2"/>
</dbReference>
<feature type="domain" description="Ubiquitin-activating enzyme E1 C-terminal" evidence="4">
    <location>
        <begin position="906"/>
        <end position="1026"/>
    </location>
</feature>
<dbReference type="SUPFAM" id="SSF69572">
    <property type="entry name" value="Activating enzymes of the ubiquitin-like proteins"/>
    <property type="match status" value="5"/>
</dbReference>
<dbReference type="InterPro" id="IPR018965">
    <property type="entry name" value="Ub-activating_enz_E1_C"/>
</dbReference>
<dbReference type="InterPro" id="IPR038252">
    <property type="entry name" value="UBA_E1_C_sf"/>
</dbReference>
<dbReference type="PRINTS" id="PR01849">
    <property type="entry name" value="UBIQUITINACT"/>
</dbReference>
<dbReference type="FunFam" id="1.10.10.2660:FF:000003">
    <property type="entry name" value="ubiquitin-like modifier-activating enzyme 6 isoform X1"/>
    <property type="match status" value="1"/>
</dbReference>
<dbReference type="GO" id="GO:0005737">
    <property type="term" value="C:cytoplasm"/>
    <property type="evidence" value="ECO:0007669"/>
    <property type="project" value="TreeGrafter"/>
</dbReference>
<dbReference type="GO" id="GO:0019948">
    <property type="term" value="F:SUMO activating enzyme activity"/>
    <property type="evidence" value="ECO:0007669"/>
    <property type="project" value="TreeGrafter"/>
</dbReference>
<keyword evidence="6" id="KW-1185">Reference proteome</keyword>
<dbReference type="Gene3D" id="2.40.30.180">
    <property type="entry name" value="Ubiquitin-activating enzyme E1, FCCH domain"/>
    <property type="match status" value="1"/>
</dbReference>
<dbReference type="Gene3D" id="3.40.50.12550">
    <property type="entry name" value="Ubiquitin-activating enzyme E1, inactive adenylation domain, subdomain 2"/>
    <property type="match status" value="1"/>
</dbReference>
<dbReference type="InterPro" id="IPR000011">
    <property type="entry name" value="UBQ/SUMO-activ_enz_E1-like"/>
</dbReference>
<evidence type="ECO:0000256" key="2">
    <source>
        <dbReference type="ARBA" id="ARBA00005673"/>
    </source>
</evidence>
<dbReference type="FunFam" id="2.40.30.180:FF:000002">
    <property type="entry name" value="Ubiquitin-activating enzyme E1 2"/>
    <property type="match status" value="1"/>
</dbReference>
<dbReference type="Proteomes" id="UP000005408">
    <property type="component" value="Unassembled WGS sequence"/>
</dbReference>